<dbReference type="EMBL" id="GG666534">
    <property type="protein sequence ID" value="EEN58106.1"/>
    <property type="molecule type" value="Genomic_DNA"/>
</dbReference>
<protein>
    <submittedName>
        <fullName evidence="2">Uncharacterized protein</fullName>
    </submittedName>
</protein>
<feature type="compositionally biased region" description="Basic and acidic residues" evidence="1">
    <location>
        <begin position="238"/>
        <end position="253"/>
    </location>
</feature>
<evidence type="ECO:0000313" key="2">
    <source>
        <dbReference type="EMBL" id="EEN58106.1"/>
    </source>
</evidence>
<feature type="compositionally biased region" description="Pro residues" evidence="1">
    <location>
        <begin position="219"/>
        <end position="235"/>
    </location>
</feature>
<dbReference type="AlphaFoldDB" id="C3YNL1"/>
<proteinExistence type="predicted"/>
<organism>
    <name type="scientific">Branchiostoma floridae</name>
    <name type="common">Florida lancelet</name>
    <name type="synonym">Amphioxus</name>
    <dbReference type="NCBI Taxonomy" id="7739"/>
    <lineage>
        <taxon>Eukaryota</taxon>
        <taxon>Metazoa</taxon>
        <taxon>Chordata</taxon>
        <taxon>Cephalochordata</taxon>
        <taxon>Leptocardii</taxon>
        <taxon>Amphioxiformes</taxon>
        <taxon>Branchiostomatidae</taxon>
        <taxon>Branchiostoma</taxon>
    </lineage>
</organism>
<name>C3YNL1_BRAFL</name>
<feature type="compositionally biased region" description="Polar residues" evidence="1">
    <location>
        <begin position="262"/>
        <end position="272"/>
    </location>
</feature>
<sequence>MKADFYCFGPLIHPCYKCAKYKPKVCSFEIMTGDPPLTQPWEEVGQEEAGNGATSIRALEFQTKRIIQQATELQTELGRREQGDPNRLLPRVIQLHQSTGDLQLDVGAYVLQQNPPHPRQDAPNIRGGAPLQQIHANITDNGATGGTGFIDICDGNEEPRQSTSQGGATTNMASIAGPSVSRRPTALGDVGPKSALEDILVAPDNRAGTEAPAARIKPPSQPLQPPPRPPPPPPAGQLHHDLTPRRQEAEPQARGKQHRTQPESWPATNSARAPSADQLHFMPPDTMVPDSGPKAFIHLEVLTFFLK</sequence>
<gene>
    <name evidence="2" type="ORF">BRAFLDRAFT_98943</name>
</gene>
<accession>C3YNL1</accession>
<feature type="region of interest" description="Disordered" evidence="1">
    <location>
        <begin position="149"/>
        <end position="191"/>
    </location>
</feature>
<evidence type="ECO:0000256" key="1">
    <source>
        <dbReference type="SAM" id="MobiDB-lite"/>
    </source>
</evidence>
<feature type="compositionally biased region" description="Polar residues" evidence="1">
    <location>
        <begin position="161"/>
        <end position="173"/>
    </location>
</feature>
<feature type="region of interest" description="Disordered" evidence="1">
    <location>
        <begin position="206"/>
        <end position="286"/>
    </location>
</feature>
<reference evidence="2" key="1">
    <citation type="journal article" date="2008" name="Nature">
        <title>The amphioxus genome and the evolution of the chordate karyotype.</title>
        <authorList>
            <consortium name="US DOE Joint Genome Institute (JGI-PGF)"/>
            <person name="Putnam N.H."/>
            <person name="Butts T."/>
            <person name="Ferrier D.E.K."/>
            <person name="Furlong R.F."/>
            <person name="Hellsten U."/>
            <person name="Kawashima T."/>
            <person name="Robinson-Rechavi M."/>
            <person name="Shoguchi E."/>
            <person name="Terry A."/>
            <person name="Yu J.-K."/>
            <person name="Benito-Gutierrez E.L."/>
            <person name="Dubchak I."/>
            <person name="Garcia-Fernandez J."/>
            <person name="Gibson-Brown J.J."/>
            <person name="Grigoriev I.V."/>
            <person name="Horton A.C."/>
            <person name="de Jong P.J."/>
            <person name="Jurka J."/>
            <person name="Kapitonov V.V."/>
            <person name="Kohara Y."/>
            <person name="Kuroki Y."/>
            <person name="Lindquist E."/>
            <person name="Lucas S."/>
            <person name="Osoegawa K."/>
            <person name="Pennacchio L.A."/>
            <person name="Salamov A.A."/>
            <person name="Satou Y."/>
            <person name="Sauka-Spengler T."/>
            <person name="Schmutz J."/>
            <person name="Shin-I T."/>
            <person name="Toyoda A."/>
            <person name="Bronner-Fraser M."/>
            <person name="Fujiyama A."/>
            <person name="Holland L.Z."/>
            <person name="Holland P.W.H."/>
            <person name="Satoh N."/>
            <person name="Rokhsar D.S."/>
        </authorList>
    </citation>
    <scope>NUCLEOTIDE SEQUENCE [LARGE SCALE GENOMIC DNA]</scope>
    <source>
        <strain evidence="2">S238N-H82</strain>
        <tissue evidence="2">Testes</tissue>
    </source>
</reference>
<dbReference type="InParanoid" id="C3YNL1"/>